<dbReference type="PANTHER" id="PTHR47782:SF1">
    <property type="entry name" value="PYRIMIDINE PATHWAY REGULATORY PROTEIN 1"/>
    <property type="match status" value="1"/>
</dbReference>
<accession>A0ABP0AN10</accession>
<feature type="region of interest" description="Disordered" evidence="8">
    <location>
        <begin position="1"/>
        <end position="72"/>
    </location>
</feature>
<keyword evidence="5" id="KW-0238">DNA-binding</keyword>
<feature type="compositionally biased region" description="Low complexity" evidence="8">
    <location>
        <begin position="384"/>
        <end position="396"/>
    </location>
</feature>
<evidence type="ECO:0000313" key="11">
    <source>
        <dbReference type="Proteomes" id="UP001642482"/>
    </source>
</evidence>
<dbReference type="InterPro" id="IPR052202">
    <property type="entry name" value="Yeast_MetPath_Reg"/>
</dbReference>
<dbReference type="EMBL" id="CAWUHD010000001">
    <property type="protein sequence ID" value="CAK7208628.1"/>
    <property type="molecule type" value="Genomic_DNA"/>
</dbReference>
<feature type="region of interest" description="Disordered" evidence="8">
    <location>
        <begin position="377"/>
        <end position="396"/>
    </location>
</feature>
<keyword evidence="2" id="KW-0479">Metal-binding</keyword>
<keyword evidence="6" id="KW-0804">Transcription</keyword>
<organism evidence="10 11">
    <name type="scientific">Sporothrix eucalyptigena</name>
    <dbReference type="NCBI Taxonomy" id="1812306"/>
    <lineage>
        <taxon>Eukaryota</taxon>
        <taxon>Fungi</taxon>
        <taxon>Dikarya</taxon>
        <taxon>Ascomycota</taxon>
        <taxon>Pezizomycotina</taxon>
        <taxon>Sordariomycetes</taxon>
        <taxon>Sordariomycetidae</taxon>
        <taxon>Ophiostomatales</taxon>
        <taxon>Ophiostomataceae</taxon>
        <taxon>Sporothrix</taxon>
    </lineage>
</organism>
<keyword evidence="4" id="KW-0805">Transcription regulation</keyword>
<gene>
    <name evidence="10" type="ORF">SEUCBS140593_000237</name>
</gene>
<proteinExistence type="predicted"/>
<evidence type="ECO:0000256" key="6">
    <source>
        <dbReference type="ARBA" id="ARBA00023163"/>
    </source>
</evidence>
<protein>
    <recommendedName>
        <fullName evidence="9">Xylanolytic transcriptional activator regulatory domain-containing protein</fullName>
    </recommendedName>
</protein>
<dbReference type="InterPro" id="IPR007219">
    <property type="entry name" value="XnlR_reg_dom"/>
</dbReference>
<dbReference type="Proteomes" id="UP001642482">
    <property type="component" value="Unassembled WGS sequence"/>
</dbReference>
<reference evidence="10 11" key="1">
    <citation type="submission" date="2024-01" db="EMBL/GenBank/DDBJ databases">
        <authorList>
            <person name="Allen C."/>
            <person name="Tagirdzhanova G."/>
        </authorList>
    </citation>
    <scope>NUCLEOTIDE SEQUENCE [LARGE SCALE GENOMIC DNA]</scope>
</reference>
<evidence type="ECO:0000259" key="9">
    <source>
        <dbReference type="SMART" id="SM00906"/>
    </source>
</evidence>
<sequence>MQDNGGGGSSTNNDEDSGPWTGTTAAAAPPSDAGNDVMPVPMAETTNNTAGTAPYRGFQRSVIPREGNDSTKSHEIGLVSVGISSDPHYIGPSSGYFLARMLLSPPTQRNRSIYGVGAIYGPMHGRDVPPIYNSQNQQQSEVEPVAISYPFPAELVDAVQAPLRLPSRDHCNQLCDVFFEVINVQYPVLHRPSFTRTLDQVFSYEARTDRAEQFPQTGRNDPQAPEPTAYFQVFMVLAIAATIQSRRLKARIPGELYCLSALQYFDRLNVENSLPGLQCLLLLLLCTMHCPNMKLNVWYLNYQCIAATLDLGIQRTITTSSGISFVEQEMRTRLFWVVFTLDRTIATMMGRPIGLRDEACDLRLPMDVDDDEVALAGGPRQGVNNNNNTNTPISPSTTTTPMTFAIHLFKLAKLNSEIKYVANSVVRSAPSYAYPPVADIHAWRTNLLGQLDEWASAIPNPGNSESYLHTMCQLRYHALRMLLLRPSPAIPNPSHDCLRACYDSAVISLRLLHQLYRRNMLVHSWITLHTLVLSTITVLYCLQGVPALAREIELDTVMSDVGAGLAILSATGEYWTSAKRCRDILEGLTRTTMSWVKNLGSPLQHQQPPMNPHQHDLTNIITQRLRPDMTDGLPGTAGGDAGGGGGGMAGFGMDLDPSIAHLHRGAMTPSLMDVHTSHAAESHGHDVWGSGNSGGGGAGSGGSLIDQLDINAAQGDTSVNVDTMMRALFEDYISNYTAFGHDPVL</sequence>
<dbReference type="PANTHER" id="PTHR47782">
    <property type="entry name" value="ZN(II)2CYS6 TRANSCRIPTION FACTOR (EUROFUNG)-RELATED"/>
    <property type="match status" value="1"/>
</dbReference>
<keyword evidence="7" id="KW-0539">Nucleus</keyword>
<evidence type="ECO:0000256" key="7">
    <source>
        <dbReference type="ARBA" id="ARBA00023242"/>
    </source>
</evidence>
<evidence type="ECO:0000256" key="1">
    <source>
        <dbReference type="ARBA" id="ARBA00004123"/>
    </source>
</evidence>
<feature type="domain" description="Xylanolytic transcriptional activator regulatory" evidence="9">
    <location>
        <begin position="297"/>
        <end position="371"/>
    </location>
</feature>
<evidence type="ECO:0000256" key="2">
    <source>
        <dbReference type="ARBA" id="ARBA00022723"/>
    </source>
</evidence>
<dbReference type="SMART" id="SM00906">
    <property type="entry name" value="Fungal_trans"/>
    <property type="match status" value="1"/>
</dbReference>
<keyword evidence="11" id="KW-1185">Reference proteome</keyword>
<dbReference type="CDD" id="cd12148">
    <property type="entry name" value="fungal_TF_MHR"/>
    <property type="match status" value="1"/>
</dbReference>
<feature type="compositionally biased region" description="Low complexity" evidence="8">
    <location>
        <begin position="18"/>
        <end position="34"/>
    </location>
</feature>
<evidence type="ECO:0000256" key="4">
    <source>
        <dbReference type="ARBA" id="ARBA00023015"/>
    </source>
</evidence>
<comment type="caution">
    <text evidence="10">The sequence shown here is derived from an EMBL/GenBank/DDBJ whole genome shotgun (WGS) entry which is preliminary data.</text>
</comment>
<name>A0ABP0AN10_9PEZI</name>
<evidence type="ECO:0000256" key="8">
    <source>
        <dbReference type="SAM" id="MobiDB-lite"/>
    </source>
</evidence>
<keyword evidence="3" id="KW-0862">Zinc</keyword>
<evidence type="ECO:0000313" key="10">
    <source>
        <dbReference type="EMBL" id="CAK7208628.1"/>
    </source>
</evidence>
<evidence type="ECO:0000256" key="3">
    <source>
        <dbReference type="ARBA" id="ARBA00022833"/>
    </source>
</evidence>
<dbReference type="Pfam" id="PF04082">
    <property type="entry name" value="Fungal_trans"/>
    <property type="match status" value="1"/>
</dbReference>
<evidence type="ECO:0000256" key="5">
    <source>
        <dbReference type="ARBA" id="ARBA00023125"/>
    </source>
</evidence>
<comment type="subcellular location">
    <subcellularLocation>
        <location evidence="1">Nucleus</location>
    </subcellularLocation>
</comment>